<dbReference type="GO" id="GO:0000155">
    <property type="term" value="F:phosphorelay sensor kinase activity"/>
    <property type="evidence" value="ECO:0007669"/>
    <property type="project" value="InterPro"/>
</dbReference>
<keyword evidence="3" id="KW-0902">Two-component regulatory system</keyword>
<protein>
    <recommendedName>
        <fullName evidence="5">Histidine kinase domain-containing protein</fullName>
    </recommendedName>
</protein>
<keyword evidence="7" id="KW-1185">Reference proteome</keyword>
<dbReference type="EMBL" id="MDJD01000007">
    <property type="protein sequence ID" value="OEK09692.1"/>
    <property type="molecule type" value="Genomic_DNA"/>
</dbReference>
<dbReference type="InterPro" id="IPR005467">
    <property type="entry name" value="His_kinase_dom"/>
</dbReference>
<dbReference type="GO" id="GO:0016020">
    <property type="term" value="C:membrane"/>
    <property type="evidence" value="ECO:0007669"/>
    <property type="project" value="InterPro"/>
</dbReference>
<reference evidence="6 7" key="1">
    <citation type="submission" date="2016-05" db="EMBL/GenBank/DDBJ databases">
        <title>Draft Genome Sequence of Algibacter sp. Strain SK-16 Isolated from the Surface Water of Aburatsubo Inlet.</title>
        <authorList>
            <person name="Wong S.-K."/>
            <person name="Yoshizawa S."/>
            <person name="Nakajima Y."/>
            <person name="Ogura Y."/>
            <person name="Tetsuya H."/>
            <person name="Hamasaki K."/>
        </authorList>
    </citation>
    <scope>NUCLEOTIDE SEQUENCE [LARGE SCALE GENOMIC DNA]</scope>
    <source>
        <strain evidence="6 7">SK-16</strain>
    </source>
</reference>
<evidence type="ECO:0000256" key="4">
    <source>
        <dbReference type="SAM" id="Phobius"/>
    </source>
</evidence>
<proteinExistence type="predicted"/>
<dbReference type="PANTHER" id="PTHR24421">
    <property type="entry name" value="NITRATE/NITRITE SENSOR PROTEIN NARX-RELATED"/>
    <property type="match status" value="1"/>
</dbReference>
<dbReference type="OrthoDB" id="977000at2"/>
<dbReference type="Gene3D" id="3.30.565.10">
    <property type="entry name" value="Histidine kinase-like ATPase, C-terminal domain"/>
    <property type="match status" value="1"/>
</dbReference>
<keyword evidence="4" id="KW-0812">Transmembrane</keyword>
<evidence type="ECO:0000259" key="5">
    <source>
        <dbReference type="PROSITE" id="PS50109"/>
    </source>
</evidence>
<dbReference type="GO" id="GO:0046983">
    <property type="term" value="F:protein dimerization activity"/>
    <property type="evidence" value="ECO:0007669"/>
    <property type="project" value="InterPro"/>
</dbReference>
<keyword evidence="4" id="KW-0472">Membrane</keyword>
<comment type="caution">
    <text evidence="6">The sequence shown here is derived from an EMBL/GenBank/DDBJ whole genome shotgun (WGS) entry which is preliminary data.</text>
</comment>
<evidence type="ECO:0000256" key="3">
    <source>
        <dbReference type="ARBA" id="ARBA00023012"/>
    </source>
</evidence>
<sequence length="497" mass="57969">MYHTPFYIILLFLVSVLNAQNGVFKNQLERIQELRKLSNNQDLDLEARIDYAKQASELSYKTEVDSVILNSNIALAWVYTYDELLEDDELLEKDSNSYATILNNIAYTKFLSKSKEYNKIDSLFTKAYKIFDELNLFYELSSLGNDMAEFYYEINKKEKALYYSKRSYKVGKEARKYDEILRALKMLSKLKEGDSGKAYLYEYITLNDSLISNERANRNKYARIQFETDQYIEKTKELTVQNILTSIIGGILILVLGLLYFIKLQRSKNSELVFESEQQKTNEEIFMLMLEQKTKLEEVRLQERHRIAEDLHDGILSQLFGTRIGMGFLELKGDEDTLKDYNRFLKEMQKIEKEIRDVSHELKNDVVLLETNFEIILDQYLIHQSRLGFFEYKITNNDVLFKTINDTVKVNIYRIIQEAVQNIIKHAKAKQVSISFSLASDVLYLKIEDDGIGFDVNLIKKGIGLKNIESRVLKVDGVFKIIATPYKSTILNISIPL</sequence>
<dbReference type="Proteomes" id="UP000095713">
    <property type="component" value="Unassembled WGS sequence"/>
</dbReference>
<dbReference type="InterPro" id="IPR011712">
    <property type="entry name" value="Sig_transdc_His_kin_sub3_dim/P"/>
</dbReference>
<dbReference type="InterPro" id="IPR050482">
    <property type="entry name" value="Sensor_HK_TwoCompSys"/>
</dbReference>
<dbReference type="Pfam" id="PF07730">
    <property type="entry name" value="HisKA_3"/>
    <property type="match status" value="1"/>
</dbReference>
<dbReference type="RefSeq" id="WP_069829124.1">
    <property type="nucleotide sequence ID" value="NZ_MDJD01000007.1"/>
</dbReference>
<dbReference type="Gene3D" id="1.20.5.1930">
    <property type="match status" value="1"/>
</dbReference>
<evidence type="ECO:0000313" key="7">
    <source>
        <dbReference type="Proteomes" id="UP000095713"/>
    </source>
</evidence>
<evidence type="ECO:0000256" key="2">
    <source>
        <dbReference type="ARBA" id="ARBA00022777"/>
    </source>
</evidence>
<evidence type="ECO:0000256" key="1">
    <source>
        <dbReference type="ARBA" id="ARBA00022679"/>
    </source>
</evidence>
<keyword evidence="1" id="KW-0808">Transferase</keyword>
<dbReference type="PROSITE" id="PS50109">
    <property type="entry name" value="HIS_KIN"/>
    <property type="match status" value="1"/>
</dbReference>
<feature type="transmembrane region" description="Helical" evidence="4">
    <location>
        <begin position="243"/>
        <end position="262"/>
    </location>
</feature>
<feature type="domain" description="Histidine kinase" evidence="5">
    <location>
        <begin position="412"/>
        <end position="497"/>
    </location>
</feature>
<dbReference type="InterPro" id="IPR003594">
    <property type="entry name" value="HATPase_dom"/>
</dbReference>
<name>A0A1E5TE84_9FLAO</name>
<dbReference type="AlphaFoldDB" id="A0A1E5TE84"/>
<keyword evidence="2" id="KW-0418">Kinase</keyword>
<dbReference type="STRING" id="1849968.A8C32_13405"/>
<organism evidence="6 7">
    <name type="scientific">Flavivirga aquatica</name>
    <dbReference type="NCBI Taxonomy" id="1849968"/>
    <lineage>
        <taxon>Bacteria</taxon>
        <taxon>Pseudomonadati</taxon>
        <taxon>Bacteroidota</taxon>
        <taxon>Flavobacteriia</taxon>
        <taxon>Flavobacteriales</taxon>
        <taxon>Flavobacteriaceae</taxon>
        <taxon>Flavivirga</taxon>
    </lineage>
</organism>
<gene>
    <name evidence="6" type="ORF">A8C32_13405</name>
</gene>
<evidence type="ECO:0000313" key="6">
    <source>
        <dbReference type="EMBL" id="OEK09692.1"/>
    </source>
</evidence>
<dbReference type="Pfam" id="PF02518">
    <property type="entry name" value="HATPase_c"/>
    <property type="match status" value="1"/>
</dbReference>
<accession>A0A1E5TE84</accession>
<dbReference type="PANTHER" id="PTHR24421:SF40">
    <property type="entry name" value="SENSOR HISTIDINE KINASE YHCY"/>
    <property type="match status" value="1"/>
</dbReference>
<keyword evidence="4" id="KW-1133">Transmembrane helix</keyword>
<dbReference type="SUPFAM" id="SSF55874">
    <property type="entry name" value="ATPase domain of HSP90 chaperone/DNA topoisomerase II/histidine kinase"/>
    <property type="match status" value="1"/>
</dbReference>
<dbReference type="InterPro" id="IPR036890">
    <property type="entry name" value="HATPase_C_sf"/>
</dbReference>
<dbReference type="CDD" id="cd16917">
    <property type="entry name" value="HATPase_UhpB-NarQ-NarX-like"/>
    <property type="match status" value="1"/>
</dbReference>